<feature type="transmembrane region" description="Helical" evidence="1">
    <location>
        <begin position="190"/>
        <end position="211"/>
    </location>
</feature>
<sequence length="218" mass="24197">MHTNDGVSPSGERLLSTSLLEESYSPQPSSENYGLGWSLSSSRVEPQRISHSGSLSSFQAQQDIIPSSGYAIAVMLNSFSTTFEHSYEMSSGIIKLTEGQEPAMKAPVPTIIDLSLGLLTLLVLGFGIRGIKRSSNWSHKRQQHSALRYYLRLIPQLISIAGIGWLMFIVPNLQDNSATFQDIFRLWPAFAVLLTVIFLYAAFVTGMRIYYRIRGGES</sequence>
<dbReference type="Proteomes" id="UP000077134">
    <property type="component" value="Unassembled WGS sequence"/>
</dbReference>
<evidence type="ECO:0000313" key="2">
    <source>
        <dbReference type="EMBL" id="OAB72109.1"/>
    </source>
</evidence>
<organism evidence="2 3">
    <name type="scientific">Paenibacillus crassostreae</name>
    <dbReference type="NCBI Taxonomy" id="1763538"/>
    <lineage>
        <taxon>Bacteria</taxon>
        <taxon>Bacillati</taxon>
        <taxon>Bacillota</taxon>
        <taxon>Bacilli</taxon>
        <taxon>Bacillales</taxon>
        <taxon>Paenibacillaceae</taxon>
        <taxon>Paenibacillus</taxon>
    </lineage>
</organism>
<reference evidence="2 3" key="1">
    <citation type="submission" date="2016-02" db="EMBL/GenBank/DDBJ databases">
        <title>Paenibacillus sp. LPB0068, isolated from Crassostrea gigas.</title>
        <authorList>
            <person name="Shin S.-K."/>
            <person name="Yi H."/>
        </authorList>
    </citation>
    <scope>NUCLEOTIDE SEQUENCE [LARGE SCALE GENOMIC DNA]</scope>
    <source>
        <strain evidence="2 3">LPB0068</strain>
    </source>
</reference>
<keyword evidence="1" id="KW-1133">Transmembrane helix</keyword>
<feature type="transmembrane region" description="Helical" evidence="1">
    <location>
        <begin position="149"/>
        <end position="170"/>
    </location>
</feature>
<dbReference type="InterPro" id="IPR012338">
    <property type="entry name" value="Beta-lactam/transpept-like"/>
</dbReference>
<proteinExistence type="predicted"/>
<dbReference type="STRING" id="1763538.LPB68_12235"/>
<evidence type="ECO:0000256" key="1">
    <source>
        <dbReference type="SAM" id="Phobius"/>
    </source>
</evidence>
<keyword evidence="1" id="KW-0812">Transmembrane</keyword>
<evidence type="ECO:0000313" key="3">
    <source>
        <dbReference type="Proteomes" id="UP000077134"/>
    </source>
</evidence>
<accession>A0A167BIY6</accession>
<dbReference type="AlphaFoldDB" id="A0A167BIY6"/>
<dbReference type="EMBL" id="LSFN01000036">
    <property type="protein sequence ID" value="OAB72109.1"/>
    <property type="molecule type" value="Genomic_DNA"/>
</dbReference>
<feature type="transmembrane region" description="Helical" evidence="1">
    <location>
        <begin position="106"/>
        <end position="128"/>
    </location>
</feature>
<dbReference type="Gene3D" id="3.40.710.10">
    <property type="entry name" value="DD-peptidase/beta-lactamase superfamily"/>
    <property type="match status" value="1"/>
</dbReference>
<dbReference type="SUPFAM" id="SSF56601">
    <property type="entry name" value="beta-lactamase/transpeptidase-like"/>
    <property type="match status" value="1"/>
</dbReference>
<comment type="caution">
    <text evidence="2">The sequence shown here is derived from an EMBL/GenBank/DDBJ whole genome shotgun (WGS) entry which is preliminary data.</text>
</comment>
<keyword evidence="3" id="KW-1185">Reference proteome</keyword>
<keyword evidence="1" id="KW-0472">Membrane</keyword>
<protein>
    <submittedName>
        <fullName evidence="2">Uncharacterized protein</fullName>
    </submittedName>
</protein>
<name>A0A167BIY6_9BACL</name>
<gene>
    <name evidence="2" type="ORF">PNBC_18655</name>
</gene>